<dbReference type="InterPro" id="IPR032675">
    <property type="entry name" value="LRR_dom_sf"/>
</dbReference>
<dbReference type="GeneID" id="68093015"/>
<keyword evidence="5" id="KW-1185">Reference proteome</keyword>
<dbReference type="GO" id="GO:0031267">
    <property type="term" value="F:small GTPase binding"/>
    <property type="evidence" value="ECO:0007669"/>
    <property type="project" value="TreeGrafter"/>
</dbReference>
<accession>A0AA88KNT9</accession>
<protein>
    <recommendedName>
        <fullName evidence="6">F-box domain-containing protein</fullName>
    </recommendedName>
</protein>
<dbReference type="GO" id="GO:0006913">
    <property type="term" value="P:nucleocytoplasmic transport"/>
    <property type="evidence" value="ECO:0007669"/>
    <property type="project" value="TreeGrafter"/>
</dbReference>
<evidence type="ECO:0008006" key="6">
    <source>
        <dbReference type="Google" id="ProtNLM"/>
    </source>
</evidence>
<dbReference type="Gene3D" id="3.80.10.10">
    <property type="entry name" value="Ribonuclease Inhibitor"/>
    <property type="match status" value="4"/>
</dbReference>
<proteinExistence type="predicted"/>
<dbReference type="GO" id="GO:0005829">
    <property type="term" value="C:cytosol"/>
    <property type="evidence" value="ECO:0007669"/>
    <property type="project" value="TreeGrafter"/>
</dbReference>
<dbReference type="InterPro" id="IPR001611">
    <property type="entry name" value="Leu-rich_rpt"/>
</dbReference>
<dbReference type="SMART" id="SM00367">
    <property type="entry name" value="LRR_CC"/>
    <property type="match status" value="5"/>
</dbReference>
<evidence type="ECO:0000313" key="4">
    <source>
        <dbReference type="EMBL" id="KAG2388389.1"/>
    </source>
</evidence>
<sequence>MKKLKSLFSRVRIRPITYADDSDPNHSTELAKPVLLPLACNDFIPFLMAFSLPESARNSYMVLTNPDILYMIFQYISETEFIHGTCKRVCQAWYQCARKVPVSISWWRYDYQRMKDFLFIGSSSKKYYNIFQGMALQSLKCAFGTIVTTKQIESFMNLLLASDSLKSDQQANVETPTHYRHQLSHFTFSSNELDPQGVKILFNSYLASLYTNQFTISTHHIWSNLKELDISYNKIGTSGVKALVESSGLALVFSQLLLLNLSSNRIEYEGVRILMKEGFGRHSSSYLLKTLKMEGNSIGKEGAKEIAQNPNMNNLTRLDLSFTNIGDEGVHYLTSDGTFLQNLTYLNIHNSAMTVDGAKYLSTSEHVRNLKTLILSANRLGEEGVKYMSQSGTRLQSLTHLEMNYCQIGDEGLECLMNGHCIQNVTELTLRGNNLTPLGMKHIASAKIRGVSAKTLGFSNFRYLDVSENDDICDEGVKELTLASNEKLFKLQELNLFRTNISDASIEAIMKCPYWKNTLKWVGVSKNPNVTDAGRKLLEQIKSSN</sequence>
<evidence type="ECO:0000256" key="2">
    <source>
        <dbReference type="ARBA" id="ARBA00022614"/>
    </source>
</evidence>
<dbReference type="GO" id="GO:0005096">
    <property type="term" value="F:GTPase activator activity"/>
    <property type="evidence" value="ECO:0007669"/>
    <property type="project" value="UniProtKB-KW"/>
</dbReference>
<evidence type="ECO:0000256" key="3">
    <source>
        <dbReference type="ARBA" id="ARBA00022737"/>
    </source>
</evidence>
<dbReference type="PANTHER" id="PTHR24113">
    <property type="entry name" value="RAN GTPASE-ACTIVATING PROTEIN 1"/>
    <property type="match status" value="1"/>
</dbReference>
<gene>
    <name evidence="4" type="ORF">C9374_000553</name>
</gene>
<dbReference type="RefSeq" id="XP_044552381.1">
    <property type="nucleotide sequence ID" value="XM_044695290.1"/>
</dbReference>
<dbReference type="GO" id="GO:0048471">
    <property type="term" value="C:perinuclear region of cytoplasm"/>
    <property type="evidence" value="ECO:0007669"/>
    <property type="project" value="TreeGrafter"/>
</dbReference>
<keyword evidence="3" id="KW-0677">Repeat</keyword>
<organism evidence="4 5">
    <name type="scientific">Naegleria lovaniensis</name>
    <name type="common">Amoeba</name>
    <dbReference type="NCBI Taxonomy" id="51637"/>
    <lineage>
        <taxon>Eukaryota</taxon>
        <taxon>Discoba</taxon>
        <taxon>Heterolobosea</taxon>
        <taxon>Tetramitia</taxon>
        <taxon>Eutetramitia</taxon>
        <taxon>Vahlkampfiidae</taxon>
        <taxon>Naegleria</taxon>
    </lineage>
</organism>
<dbReference type="GO" id="GO:0005634">
    <property type="term" value="C:nucleus"/>
    <property type="evidence" value="ECO:0007669"/>
    <property type="project" value="TreeGrafter"/>
</dbReference>
<dbReference type="PANTHER" id="PTHR24113:SF12">
    <property type="entry name" value="RAN GTPASE-ACTIVATING PROTEIN 1"/>
    <property type="match status" value="1"/>
</dbReference>
<evidence type="ECO:0000256" key="1">
    <source>
        <dbReference type="ARBA" id="ARBA00022468"/>
    </source>
</evidence>
<name>A0AA88KNT9_NAELO</name>
<dbReference type="Proteomes" id="UP000816034">
    <property type="component" value="Unassembled WGS sequence"/>
</dbReference>
<reference evidence="4 5" key="1">
    <citation type="journal article" date="2018" name="BMC Genomics">
        <title>The genome of Naegleria lovaniensis, the basis for a comparative approach to unravel pathogenicity factors of the human pathogenic amoeba N. fowleri.</title>
        <authorList>
            <person name="Liechti N."/>
            <person name="Schurch N."/>
            <person name="Bruggmann R."/>
            <person name="Wittwer M."/>
        </authorList>
    </citation>
    <scope>NUCLEOTIDE SEQUENCE [LARGE SCALE GENOMIC DNA]</scope>
    <source>
        <strain evidence="4 5">ATCC 30569</strain>
    </source>
</reference>
<dbReference type="Pfam" id="PF13516">
    <property type="entry name" value="LRR_6"/>
    <property type="match status" value="9"/>
</dbReference>
<dbReference type="InterPro" id="IPR006553">
    <property type="entry name" value="Leu-rich_rpt_Cys-con_subtyp"/>
</dbReference>
<comment type="caution">
    <text evidence="4">The sequence shown here is derived from an EMBL/GenBank/DDBJ whole genome shotgun (WGS) entry which is preliminary data.</text>
</comment>
<keyword evidence="1" id="KW-0343">GTPase activation</keyword>
<dbReference type="SUPFAM" id="SSF52047">
    <property type="entry name" value="RNI-like"/>
    <property type="match status" value="1"/>
</dbReference>
<evidence type="ECO:0000313" key="5">
    <source>
        <dbReference type="Proteomes" id="UP000816034"/>
    </source>
</evidence>
<keyword evidence="2" id="KW-0433">Leucine-rich repeat</keyword>
<dbReference type="SMART" id="SM00368">
    <property type="entry name" value="LRR_RI"/>
    <property type="match status" value="7"/>
</dbReference>
<dbReference type="EMBL" id="PYSW02000010">
    <property type="protein sequence ID" value="KAG2388389.1"/>
    <property type="molecule type" value="Genomic_DNA"/>
</dbReference>
<dbReference type="InterPro" id="IPR027038">
    <property type="entry name" value="RanGap"/>
</dbReference>
<dbReference type="AlphaFoldDB" id="A0AA88KNT9"/>